<dbReference type="InterPro" id="IPR029068">
    <property type="entry name" value="Glyas_Bleomycin-R_OHBP_Dase"/>
</dbReference>
<evidence type="ECO:0008006" key="3">
    <source>
        <dbReference type="Google" id="ProtNLM"/>
    </source>
</evidence>
<dbReference type="Gene3D" id="3.10.180.10">
    <property type="entry name" value="2,3-Dihydroxybiphenyl 1,2-Dioxygenase, domain 1"/>
    <property type="match status" value="1"/>
</dbReference>
<sequence>MTSALTIAGIRFSDDVPAMRRYLEAIGLATTTTRGEDWAVLRAGAGQVWLHSAASSDIGAPPGSTGFSGQIDDVEALAAAAVAAGFPASVVDEAFGRSVEITDPLGARVTVHDHSDDYGYQQHDARPDPGITVSLCRFTDPRGAYAGFAEALGLRREGEPNEFYVPYSAGAGILGLHHDDGSARLAPTPEAEVTLGLTATTPLEQVQQRLRDAGFAPGEIVTEEHGTHLPTTDPDGVELIVHAA</sequence>
<comment type="caution">
    <text evidence="1">The sequence shown here is derived from an EMBL/GenBank/DDBJ whole genome shotgun (WGS) entry which is preliminary data.</text>
</comment>
<name>A0A542XEU1_9MICO</name>
<organism evidence="1 2">
    <name type="scientific">Barrientosiimonas humi</name>
    <dbReference type="NCBI Taxonomy" id="999931"/>
    <lineage>
        <taxon>Bacteria</taxon>
        <taxon>Bacillati</taxon>
        <taxon>Actinomycetota</taxon>
        <taxon>Actinomycetes</taxon>
        <taxon>Micrococcales</taxon>
        <taxon>Dermacoccaceae</taxon>
        <taxon>Barrientosiimonas</taxon>
    </lineage>
</organism>
<proteinExistence type="predicted"/>
<dbReference type="Proteomes" id="UP000318336">
    <property type="component" value="Unassembled WGS sequence"/>
</dbReference>
<dbReference type="RefSeq" id="WP_142006548.1">
    <property type="nucleotide sequence ID" value="NZ_CAJTBP010000001.1"/>
</dbReference>
<evidence type="ECO:0000313" key="2">
    <source>
        <dbReference type="Proteomes" id="UP000318336"/>
    </source>
</evidence>
<keyword evidence="2" id="KW-1185">Reference proteome</keyword>
<dbReference type="OrthoDB" id="3296095at2"/>
<evidence type="ECO:0000313" key="1">
    <source>
        <dbReference type="EMBL" id="TQL34343.1"/>
    </source>
</evidence>
<dbReference type="SUPFAM" id="SSF54593">
    <property type="entry name" value="Glyoxalase/Bleomycin resistance protein/Dihydroxybiphenyl dioxygenase"/>
    <property type="match status" value="2"/>
</dbReference>
<protein>
    <recommendedName>
        <fullName evidence="3">VOC domain-containing protein</fullName>
    </recommendedName>
</protein>
<dbReference type="EMBL" id="VFOK01000001">
    <property type="protein sequence ID" value="TQL34343.1"/>
    <property type="molecule type" value="Genomic_DNA"/>
</dbReference>
<dbReference type="AlphaFoldDB" id="A0A542XEU1"/>
<accession>A0A542XEU1</accession>
<gene>
    <name evidence="1" type="ORF">FB554_2511</name>
</gene>
<reference evidence="1 2" key="1">
    <citation type="submission" date="2019-06" db="EMBL/GenBank/DDBJ databases">
        <title>Sequencing the genomes of 1000 actinobacteria strains.</title>
        <authorList>
            <person name="Klenk H.-P."/>
        </authorList>
    </citation>
    <scope>NUCLEOTIDE SEQUENCE [LARGE SCALE GENOMIC DNA]</scope>
    <source>
        <strain evidence="1 2">DSM 24617</strain>
    </source>
</reference>